<dbReference type="PANTHER" id="PTHR33266">
    <property type="entry name" value="CHROMOSOME 15, WHOLE GENOME SHOTGUN SEQUENCE"/>
    <property type="match status" value="1"/>
</dbReference>
<organism evidence="2 3">
    <name type="scientific">Gymnopus androsaceus JB14</name>
    <dbReference type="NCBI Taxonomy" id="1447944"/>
    <lineage>
        <taxon>Eukaryota</taxon>
        <taxon>Fungi</taxon>
        <taxon>Dikarya</taxon>
        <taxon>Basidiomycota</taxon>
        <taxon>Agaricomycotina</taxon>
        <taxon>Agaricomycetes</taxon>
        <taxon>Agaricomycetidae</taxon>
        <taxon>Agaricales</taxon>
        <taxon>Marasmiineae</taxon>
        <taxon>Omphalotaceae</taxon>
        <taxon>Gymnopus</taxon>
    </lineage>
</organism>
<reference evidence="2" key="1">
    <citation type="journal article" date="2019" name="Environ. Microbiol.">
        <title>Fungal ecological strategies reflected in gene transcription - a case study of two litter decomposers.</title>
        <authorList>
            <person name="Barbi F."/>
            <person name="Kohler A."/>
            <person name="Barry K."/>
            <person name="Baskaran P."/>
            <person name="Daum C."/>
            <person name="Fauchery L."/>
            <person name="Ihrmark K."/>
            <person name="Kuo A."/>
            <person name="LaButti K."/>
            <person name="Lipzen A."/>
            <person name="Morin E."/>
            <person name="Grigoriev I.V."/>
            <person name="Henrissat B."/>
            <person name="Lindahl B."/>
            <person name="Martin F."/>
        </authorList>
    </citation>
    <scope>NUCLEOTIDE SEQUENCE</scope>
    <source>
        <strain evidence="2">JB14</strain>
    </source>
</reference>
<evidence type="ECO:0000313" key="3">
    <source>
        <dbReference type="Proteomes" id="UP000799118"/>
    </source>
</evidence>
<keyword evidence="3" id="KW-1185">Reference proteome</keyword>
<dbReference type="EMBL" id="ML769388">
    <property type="protein sequence ID" value="KAE9409099.1"/>
    <property type="molecule type" value="Genomic_DNA"/>
</dbReference>
<evidence type="ECO:0000256" key="1">
    <source>
        <dbReference type="SAM" id="MobiDB-lite"/>
    </source>
</evidence>
<proteinExistence type="predicted"/>
<name>A0A6A4IER5_9AGAR</name>
<gene>
    <name evidence="2" type="ORF">BT96DRAFT_970097</name>
</gene>
<evidence type="ECO:0000313" key="2">
    <source>
        <dbReference type="EMBL" id="KAE9409099.1"/>
    </source>
</evidence>
<dbReference type="AlphaFoldDB" id="A0A6A4IER5"/>
<sequence>MDSDGDCIMGDLDHALNHTNCPHLLPHVAQSHETWLAMGRQNSQIQARNAVYRLTWRSVLECHRLDSARWTTLFDSDLWKAKEHEELIAALDTVLTNPDYNLEHVRRLKKYHIRVSTVDAVPLASMEELAAMQSKLVDTFRVPYQGDHHLRLLRTLDKQIRGSAEKTDNSQVNSFCVSIIQSSCTGKSRMTHEAASKRFSLCFNLREELINQIAYPPSDDSVRDFLLDASRNGQKIFPTPPSQVSPLHRDLLRHCAFFEALFFIAQQWIDRKLHYSDNLASDWQALMDQPPMRTIFYDEVIERAAKLWNTSLGGTSITLSLNEPGLSSVQTPLFEAGVPMTKTRSDESTSSSGGSLSESTKGLVEAADSLIRTVQQYKTEEDKKEEEQRAEVIVFIDEAHPLTHSSGTHTRSGLLTMEKLLRELRDRDIIVVFLSTTSKLKGLAPATDKHPSFRYNTSDRELIPPFTEFLPFDLYVKKKTHFALKDCTDLEFVAAFGRPVWGAMYQNSSRTDKSDHKRTTFRRIKDLARQKLAPNQKIEPAAKIAWVSILHRQFMHTGTPSEPILAEAAAHLIEKHNVNMLDVLEDAFDGGLIAKGDRGEILARHLFISAQHRAARKAKVTNSGFFYHRPLPLLDFLQALLTPEAYNTVCKATPVDDSEDTTPLEVAFKECLCQLFPLCPCW</sequence>
<dbReference type="OrthoDB" id="3270019at2759"/>
<protein>
    <submittedName>
        <fullName evidence="2">Uncharacterized protein</fullName>
    </submittedName>
</protein>
<dbReference type="PANTHER" id="PTHR33266:SF1">
    <property type="entry name" value="F-BOX DOMAIN-CONTAINING PROTEIN"/>
    <property type="match status" value="1"/>
</dbReference>
<feature type="region of interest" description="Disordered" evidence="1">
    <location>
        <begin position="341"/>
        <end position="361"/>
    </location>
</feature>
<dbReference type="Proteomes" id="UP000799118">
    <property type="component" value="Unassembled WGS sequence"/>
</dbReference>
<feature type="compositionally biased region" description="Low complexity" evidence="1">
    <location>
        <begin position="348"/>
        <end position="360"/>
    </location>
</feature>
<accession>A0A6A4IER5</accession>